<dbReference type="EMBL" id="BMMP01000021">
    <property type="protein sequence ID" value="GGO56680.1"/>
    <property type="molecule type" value="Genomic_DNA"/>
</dbReference>
<comment type="similarity">
    <text evidence="3">Belongs to the peptidase M1 family.</text>
</comment>
<dbReference type="InterPro" id="IPR045357">
    <property type="entry name" value="Aminopeptidase_N-like_N"/>
</dbReference>
<organism evidence="16 17">
    <name type="scientific">Streptomyces daqingensis</name>
    <dbReference type="NCBI Taxonomy" id="1472640"/>
    <lineage>
        <taxon>Bacteria</taxon>
        <taxon>Bacillati</taxon>
        <taxon>Actinomycetota</taxon>
        <taxon>Actinomycetes</taxon>
        <taxon>Kitasatosporales</taxon>
        <taxon>Streptomycetaceae</taxon>
        <taxon>Streptomyces</taxon>
    </lineage>
</organism>
<keyword evidence="8" id="KW-0378">Hydrolase</keyword>
<sequence>MDFPLFRSPAHSAPATPALVSPPTSDGSDRSASGGCAGAPAGPFRARPAYRRACTCAAVATAVLTLVGAALPPPEPQGVGDRLFPELGNPGYDVRAYDIAFDYSGDNTKPLDARTVIDADVTAEDGLSRFNLDFTAGKVRSVRVNGRPAKRQSVKEDLVVTPAAALRKGQRMRVEIRHTSPTDKAATSGWVRTEDGLAMANQADAAHRVFPSNDHPSDKAAFTFRVTAPKALTVVGGGQLKRKAHRSGGRTEWTYRLAHPMATELAQVSIGRSSVRRSEGPHGLPLRDVVPRKDRKALEPWLEKTPGQLAWLENRLGRYPFETYGLLMADASTGFELETQTLSLFEKELFTSGAVPDWYPESIMVHEAAHQWFGDSVTPVTWDDLWLNEGHATWYEWLYAAERGGPSLASRVRKAYMESDTWRRKFGPPGRLHAAEPGNKINIFRKSVYDGSAILLFALREKIGAQAFDRLQREWVTRHRDANASSDDFVSLVNEVSGEDLSAFLDDWLYAEKTPSMPGHPRWRSGGR</sequence>
<accession>A0ABQ2MRV9</accession>
<dbReference type="Gene3D" id="1.10.390.10">
    <property type="entry name" value="Neutral Protease Domain 2"/>
    <property type="match status" value="1"/>
</dbReference>
<dbReference type="InterPro" id="IPR001930">
    <property type="entry name" value="Peptidase_M1"/>
</dbReference>
<dbReference type="Proteomes" id="UP000631535">
    <property type="component" value="Unassembled WGS sequence"/>
</dbReference>
<comment type="catalytic activity">
    <reaction evidence="1">
        <text>Release of an N-terminal amino acid, Xaa-|-Yaa- from a peptide, amide or arylamide. Xaa is preferably Ala, but may be most amino acids including Pro (slow action). When a terminal hydrophobic residue is followed by a prolyl residue, the two may be released as an intact Xaa-Pro dipeptide.</text>
        <dbReference type="EC" id="3.4.11.2"/>
    </reaction>
</comment>
<evidence type="ECO:0000256" key="8">
    <source>
        <dbReference type="ARBA" id="ARBA00022801"/>
    </source>
</evidence>
<dbReference type="InterPro" id="IPR027268">
    <property type="entry name" value="Peptidase_M4/M1_CTD_sf"/>
</dbReference>
<dbReference type="Pfam" id="PF01433">
    <property type="entry name" value="Peptidase_M1"/>
    <property type="match status" value="1"/>
</dbReference>
<dbReference type="PRINTS" id="PR00756">
    <property type="entry name" value="ALADIPTASE"/>
</dbReference>
<dbReference type="SUPFAM" id="SSF63737">
    <property type="entry name" value="Leukotriene A4 hydrolase N-terminal domain"/>
    <property type="match status" value="1"/>
</dbReference>
<keyword evidence="17" id="KW-1185">Reference proteome</keyword>
<comment type="caution">
    <text evidence="16">The sequence shown here is derived from an EMBL/GenBank/DDBJ whole genome shotgun (WGS) entry which is preliminary data.</text>
</comment>
<evidence type="ECO:0000256" key="6">
    <source>
        <dbReference type="ARBA" id="ARBA00022670"/>
    </source>
</evidence>
<keyword evidence="10 16" id="KW-0482">Metalloprotease</keyword>
<evidence type="ECO:0000256" key="9">
    <source>
        <dbReference type="ARBA" id="ARBA00022833"/>
    </source>
</evidence>
<dbReference type="Pfam" id="PF17900">
    <property type="entry name" value="Peptidase_M1_N"/>
    <property type="match status" value="1"/>
</dbReference>
<dbReference type="EC" id="3.4.11.2" evidence="4"/>
<gene>
    <name evidence="16" type="ORF">GCM10012287_50810</name>
</gene>
<evidence type="ECO:0000256" key="3">
    <source>
        <dbReference type="ARBA" id="ARBA00010136"/>
    </source>
</evidence>
<dbReference type="InterPro" id="IPR014782">
    <property type="entry name" value="Peptidase_M1_dom"/>
</dbReference>
<evidence type="ECO:0000256" key="12">
    <source>
        <dbReference type="ARBA" id="ARBA00031533"/>
    </source>
</evidence>
<dbReference type="GO" id="GO:0008237">
    <property type="term" value="F:metallopeptidase activity"/>
    <property type="evidence" value="ECO:0007669"/>
    <property type="project" value="UniProtKB-KW"/>
</dbReference>
<feature type="domain" description="Aminopeptidase N-like N-terminal" evidence="15">
    <location>
        <begin position="201"/>
        <end position="263"/>
    </location>
</feature>
<evidence type="ECO:0000256" key="11">
    <source>
        <dbReference type="ARBA" id="ARBA00029811"/>
    </source>
</evidence>
<evidence type="ECO:0000256" key="1">
    <source>
        <dbReference type="ARBA" id="ARBA00000098"/>
    </source>
</evidence>
<evidence type="ECO:0000256" key="10">
    <source>
        <dbReference type="ARBA" id="ARBA00023049"/>
    </source>
</evidence>
<keyword evidence="9" id="KW-0862">Zinc</keyword>
<evidence type="ECO:0000259" key="14">
    <source>
        <dbReference type="Pfam" id="PF01433"/>
    </source>
</evidence>
<reference evidence="17" key="1">
    <citation type="journal article" date="2019" name="Int. J. Syst. Evol. Microbiol.">
        <title>The Global Catalogue of Microorganisms (GCM) 10K type strain sequencing project: providing services to taxonomists for standard genome sequencing and annotation.</title>
        <authorList>
            <consortium name="The Broad Institute Genomics Platform"/>
            <consortium name="The Broad Institute Genome Sequencing Center for Infectious Disease"/>
            <person name="Wu L."/>
            <person name="Ma J."/>
        </authorList>
    </citation>
    <scope>NUCLEOTIDE SEQUENCE [LARGE SCALE GENOMIC DNA]</scope>
    <source>
        <strain evidence="17">CGMCC 4.7178</strain>
    </source>
</reference>
<protein>
    <recommendedName>
        <fullName evidence="5">Aminopeptidase N</fullName>
        <ecNumber evidence="4">3.4.11.2</ecNumber>
    </recommendedName>
    <alternativeName>
        <fullName evidence="11">Alanine aminopeptidase</fullName>
    </alternativeName>
    <alternativeName>
        <fullName evidence="12">Lysyl aminopeptidase</fullName>
    </alternativeName>
</protein>
<keyword evidence="6" id="KW-0645">Protease</keyword>
<dbReference type="Gene3D" id="2.60.40.1730">
    <property type="entry name" value="tricorn interacting facor f3 domain"/>
    <property type="match status" value="1"/>
</dbReference>
<dbReference type="InterPro" id="IPR042097">
    <property type="entry name" value="Aminopeptidase_N-like_N_sf"/>
</dbReference>
<keyword evidence="7" id="KW-0479">Metal-binding</keyword>
<evidence type="ECO:0000256" key="2">
    <source>
        <dbReference type="ARBA" id="ARBA00001947"/>
    </source>
</evidence>
<evidence type="ECO:0000256" key="7">
    <source>
        <dbReference type="ARBA" id="ARBA00022723"/>
    </source>
</evidence>
<feature type="domain" description="Peptidase M1 membrane alanine aminopeptidase" evidence="14">
    <location>
        <begin position="304"/>
        <end position="508"/>
    </location>
</feature>
<evidence type="ECO:0000256" key="5">
    <source>
        <dbReference type="ARBA" id="ARBA00015611"/>
    </source>
</evidence>
<evidence type="ECO:0000313" key="17">
    <source>
        <dbReference type="Proteomes" id="UP000631535"/>
    </source>
</evidence>
<dbReference type="SUPFAM" id="SSF55486">
    <property type="entry name" value="Metalloproteases ('zincins'), catalytic domain"/>
    <property type="match status" value="1"/>
</dbReference>
<dbReference type="PANTHER" id="PTHR11533">
    <property type="entry name" value="PROTEASE M1 ZINC METALLOPROTEASE"/>
    <property type="match status" value="1"/>
</dbReference>
<feature type="region of interest" description="Disordered" evidence="13">
    <location>
        <begin position="1"/>
        <end position="36"/>
    </location>
</feature>
<dbReference type="CDD" id="cd09603">
    <property type="entry name" value="M1_APN_like"/>
    <property type="match status" value="1"/>
</dbReference>
<dbReference type="InterPro" id="IPR050344">
    <property type="entry name" value="Peptidase_M1_aminopeptidases"/>
</dbReference>
<evidence type="ECO:0000259" key="15">
    <source>
        <dbReference type="Pfam" id="PF17900"/>
    </source>
</evidence>
<proteinExistence type="inferred from homology"/>
<evidence type="ECO:0000313" key="16">
    <source>
        <dbReference type="EMBL" id="GGO56680.1"/>
    </source>
</evidence>
<comment type="cofactor">
    <cofactor evidence="2">
        <name>Zn(2+)</name>
        <dbReference type="ChEBI" id="CHEBI:29105"/>
    </cofactor>
</comment>
<name>A0ABQ2MRV9_9ACTN</name>
<evidence type="ECO:0000256" key="4">
    <source>
        <dbReference type="ARBA" id="ARBA00012564"/>
    </source>
</evidence>
<evidence type="ECO:0000256" key="13">
    <source>
        <dbReference type="SAM" id="MobiDB-lite"/>
    </source>
</evidence>